<dbReference type="InterPro" id="IPR039565">
    <property type="entry name" value="BamD-like"/>
</dbReference>
<feature type="non-terminal residue" evidence="3">
    <location>
        <position position="1"/>
    </location>
</feature>
<dbReference type="InterPro" id="IPR011990">
    <property type="entry name" value="TPR-like_helical_dom_sf"/>
</dbReference>
<gene>
    <name evidence="3" type="ORF">MNBD_BACTEROID06-1106</name>
</gene>
<keyword evidence="1" id="KW-0732">Signal</keyword>
<feature type="domain" description="Outer membrane lipoprotein BamD-like" evidence="2">
    <location>
        <begin position="35"/>
        <end position="121"/>
    </location>
</feature>
<sequence>QAYINRNPDSEFLKDANKIIGELQVKLETKAYFNAKEYYKIGMLKSAKVAFGNFAKDYPDSKYNEELKYLKIEATFKVAQKSIPSKQKKRYNEVIELYEEFVDRYPSSSYQHQAEKFYDSAINQLEKKIS</sequence>
<dbReference type="EMBL" id="UOES01000032">
    <property type="protein sequence ID" value="VAW25879.1"/>
    <property type="molecule type" value="Genomic_DNA"/>
</dbReference>
<proteinExistence type="predicted"/>
<accession>A0A3B0UMU7</accession>
<evidence type="ECO:0000313" key="3">
    <source>
        <dbReference type="EMBL" id="VAW25879.1"/>
    </source>
</evidence>
<evidence type="ECO:0000256" key="1">
    <source>
        <dbReference type="ARBA" id="ARBA00022729"/>
    </source>
</evidence>
<name>A0A3B0UMU7_9ZZZZ</name>
<dbReference type="Gene3D" id="1.25.40.10">
    <property type="entry name" value="Tetratricopeptide repeat domain"/>
    <property type="match status" value="1"/>
</dbReference>
<reference evidence="3" key="1">
    <citation type="submission" date="2018-06" db="EMBL/GenBank/DDBJ databases">
        <authorList>
            <person name="Zhirakovskaya E."/>
        </authorList>
    </citation>
    <scope>NUCLEOTIDE SEQUENCE</scope>
</reference>
<dbReference type="Pfam" id="PF13525">
    <property type="entry name" value="YfiO"/>
    <property type="match status" value="1"/>
</dbReference>
<dbReference type="AlphaFoldDB" id="A0A3B0UMU7"/>
<protein>
    <recommendedName>
        <fullName evidence="2">Outer membrane lipoprotein BamD-like domain-containing protein</fullName>
    </recommendedName>
</protein>
<evidence type="ECO:0000259" key="2">
    <source>
        <dbReference type="Pfam" id="PF13525"/>
    </source>
</evidence>
<organism evidence="3">
    <name type="scientific">hydrothermal vent metagenome</name>
    <dbReference type="NCBI Taxonomy" id="652676"/>
    <lineage>
        <taxon>unclassified sequences</taxon>
        <taxon>metagenomes</taxon>
        <taxon>ecological metagenomes</taxon>
    </lineage>
</organism>